<keyword evidence="1" id="KW-0863">Zinc-finger</keyword>
<feature type="domain" description="RING-type" evidence="2">
    <location>
        <begin position="71"/>
        <end position="113"/>
    </location>
</feature>
<dbReference type="Pfam" id="PF13639">
    <property type="entry name" value="zf-RING_2"/>
    <property type="match status" value="1"/>
</dbReference>
<dbReference type="InterPro" id="IPR013083">
    <property type="entry name" value="Znf_RING/FYVE/PHD"/>
</dbReference>
<proteinExistence type="predicted"/>
<dbReference type="AlphaFoldDB" id="A0A2K1XQB5"/>
<keyword evidence="4" id="KW-1185">Reference proteome</keyword>
<dbReference type="InterPro" id="IPR001841">
    <property type="entry name" value="Znf_RING"/>
</dbReference>
<dbReference type="PANTHER" id="PTHR45676:SF179">
    <property type="entry name" value="RING-TYPE E3 UBIQUITIN TRANSFERASE"/>
    <property type="match status" value="1"/>
</dbReference>
<reference evidence="3 4" key="1">
    <citation type="journal article" date="2006" name="Science">
        <title>The genome of black cottonwood, Populus trichocarpa (Torr. &amp; Gray).</title>
        <authorList>
            <person name="Tuskan G.A."/>
            <person name="Difazio S."/>
            <person name="Jansson S."/>
            <person name="Bohlmann J."/>
            <person name="Grigoriev I."/>
            <person name="Hellsten U."/>
            <person name="Putnam N."/>
            <person name="Ralph S."/>
            <person name="Rombauts S."/>
            <person name="Salamov A."/>
            <person name="Schein J."/>
            <person name="Sterck L."/>
            <person name="Aerts A."/>
            <person name="Bhalerao R.R."/>
            <person name="Bhalerao R.P."/>
            <person name="Blaudez D."/>
            <person name="Boerjan W."/>
            <person name="Brun A."/>
            <person name="Brunner A."/>
            <person name="Busov V."/>
            <person name="Campbell M."/>
            <person name="Carlson J."/>
            <person name="Chalot M."/>
            <person name="Chapman J."/>
            <person name="Chen G.L."/>
            <person name="Cooper D."/>
            <person name="Coutinho P.M."/>
            <person name="Couturier J."/>
            <person name="Covert S."/>
            <person name="Cronk Q."/>
            <person name="Cunningham R."/>
            <person name="Davis J."/>
            <person name="Degroeve S."/>
            <person name="Dejardin A."/>
            <person name="Depamphilis C."/>
            <person name="Detter J."/>
            <person name="Dirks B."/>
            <person name="Dubchak I."/>
            <person name="Duplessis S."/>
            <person name="Ehlting J."/>
            <person name="Ellis B."/>
            <person name="Gendler K."/>
            <person name="Goodstein D."/>
            <person name="Gribskov M."/>
            <person name="Grimwood J."/>
            <person name="Groover A."/>
            <person name="Gunter L."/>
            <person name="Hamberger B."/>
            <person name="Heinze B."/>
            <person name="Helariutta Y."/>
            <person name="Henrissat B."/>
            <person name="Holligan D."/>
            <person name="Holt R."/>
            <person name="Huang W."/>
            <person name="Islam-Faridi N."/>
            <person name="Jones S."/>
            <person name="Jones-Rhoades M."/>
            <person name="Jorgensen R."/>
            <person name="Joshi C."/>
            <person name="Kangasjarvi J."/>
            <person name="Karlsson J."/>
            <person name="Kelleher C."/>
            <person name="Kirkpatrick R."/>
            <person name="Kirst M."/>
            <person name="Kohler A."/>
            <person name="Kalluri U."/>
            <person name="Larimer F."/>
            <person name="Leebens-Mack J."/>
            <person name="Leple J.C."/>
            <person name="Locascio P."/>
            <person name="Lou Y."/>
            <person name="Lucas S."/>
            <person name="Martin F."/>
            <person name="Montanini B."/>
            <person name="Napoli C."/>
            <person name="Nelson D.R."/>
            <person name="Nelson C."/>
            <person name="Nieminen K."/>
            <person name="Nilsson O."/>
            <person name="Pereda V."/>
            <person name="Peter G."/>
            <person name="Philippe R."/>
            <person name="Pilate G."/>
            <person name="Poliakov A."/>
            <person name="Razumovskaya J."/>
            <person name="Richardson P."/>
            <person name="Rinaldi C."/>
            <person name="Ritland K."/>
            <person name="Rouze P."/>
            <person name="Ryaboy D."/>
            <person name="Schmutz J."/>
            <person name="Schrader J."/>
            <person name="Segerman B."/>
            <person name="Shin H."/>
            <person name="Siddiqui A."/>
            <person name="Sterky F."/>
            <person name="Terry A."/>
            <person name="Tsai C.J."/>
            <person name="Uberbacher E."/>
            <person name="Unneberg P."/>
            <person name="Vahala J."/>
            <person name="Wall K."/>
            <person name="Wessler S."/>
            <person name="Yang G."/>
            <person name="Yin T."/>
            <person name="Douglas C."/>
            <person name="Marra M."/>
            <person name="Sandberg G."/>
            <person name="Van de Peer Y."/>
            <person name="Rokhsar D."/>
        </authorList>
    </citation>
    <scope>NUCLEOTIDE SEQUENCE [LARGE SCALE GENOMIC DNA]</scope>
    <source>
        <strain evidence="4">cv. Nisqually</strain>
    </source>
</reference>
<protein>
    <recommendedName>
        <fullName evidence="2">RING-type domain-containing protein</fullName>
    </recommendedName>
</protein>
<dbReference type="SMART" id="SM00184">
    <property type="entry name" value="RING"/>
    <property type="match status" value="1"/>
</dbReference>
<gene>
    <name evidence="3" type="ORF">POPTR_014G043200</name>
</gene>
<dbReference type="PANTHER" id="PTHR45676">
    <property type="entry name" value="RING-H2 FINGER PROTEIN ATL51-RELATED"/>
    <property type="match status" value="1"/>
</dbReference>
<sequence length="144" mass="17078">MMKDEMELVMRKVASCIAATANCKNTIVIIAIIFAIRLCTEVLWRKNHIPSFTFRQKHHPIKNDDYETPYCVVCLHEVVDGERLRKLLKCKHCFHVACIDAWFQSHSTCPLCRNQVLLRHDHQHQNEKRCLFFHFLSFLQQNQL</sequence>
<dbReference type="EMBL" id="CM009303">
    <property type="protein sequence ID" value="PNT02969.1"/>
    <property type="molecule type" value="Genomic_DNA"/>
</dbReference>
<dbReference type="SMR" id="A0A2K1XQB5"/>
<dbReference type="Gene3D" id="3.30.40.10">
    <property type="entry name" value="Zinc/RING finger domain, C3HC4 (zinc finger)"/>
    <property type="match status" value="1"/>
</dbReference>
<evidence type="ECO:0000256" key="1">
    <source>
        <dbReference type="PROSITE-ProRule" id="PRU00175"/>
    </source>
</evidence>
<evidence type="ECO:0000313" key="4">
    <source>
        <dbReference type="Proteomes" id="UP000006729"/>
    </source>
</evidence>
<dbReference type="SUPFAM" id="SSF57850">
    <property type="entry name" value="RING/U-box"/>
    <property type="match status" value="1"/>
</dbReference>
<accession>A0A2K1XQB5</accession>
<keyword evidence="1" id="KW-0862">Zinc</keyword>
<dbReference type="InParanoid" id="A0A2K1XQB5"/>
<dbReference type="GO" id="GO:0008270">
    <property type="term" value="F:zinc ion binding"/>
    <property type="evidence" value="ECO:0007669"/>
    <property type="project" value="UniProtKB-KW"/>
</dbReference>
<dbReference type="GO" id="GO:0016567">
    <property type="term" value="P:protein ubiquitination"/>
    <property type="evidence" value="ECO:0000318"/>
    <property type="project" value="GO_Central"/>
</dbReference>
<organism evidence="3 4">
    <name type="scientific">Populus trichocarpa</name>
    <name type="common">Western balsam poplar</name>
    <name type="synonym">Populus balsamifera subsp. trichocarpa</name>
    <dbReference type="NCBI Taxonomy" id="3694"/>
    <lineage>
        <taxon>Eukaryota</taxon>
        <taxon>Viridiplantae</taxon>
        <taxon>Streptophyta</taxon>
        <taxon>Embryophyta</taxon>
        <taxon>Tracheophyta</taxon>
        <taxon>Spermatophyta</taxon>
        <taxon>Magnoliopsida</taxon>
        <taxon>eudicotyledons</taxon>
        <taxon>Gunneridae</taxon>
        <taxon>Pentapetalae</taxon>
        <taxon>rosids</taxon>
        <taxon>fabids</taxon>
        <taxon>Malpighiales</taxon>
        <taxon>Salicaceae</taxon>
        <taxon>Saliceae</taxon>
        <taxon>Populus</taxon>
    </lineage>
</organism>
<dbReference type="UniPathway" id="UPA00143"/>
<dbReference type="OMA" id="TANCKNT"/>
<dbReference type="Proteomes" id="UP000006729">
    <property type="component" value="Chromosome 14"/>
</dbReference>
<evidence type="ECO:0000259" key="2">
    <source>
        <dbReference type="PROSITE" id="PS50089"/>
    </source>
</evidence>
<keyword evidence="1" id="KW-0479">Metal-binding</keyword>
<dbReference type="Gramene" id="Potri.014G043200.1.v4.1">
    <property type="protein sequence ID" value="Potri.014G043200.1.v4.1"/>
    <property type="gene ID" value="Potri.014G043200.v4.1"/>
</dbReference>
<evidence type="ECO:0000313" key="3">
    <source>
        <dbReference type="EMBL" id="PNT02969.1"/>
    </source>
</evidence>
<dbReference type="PROSITE" id="PS50089">
    <property type="entry name" value="ZF_RING_2"/>
    <property type="match status" value="1"/>
</dbReference>
<name>A0A2K1XQB5_POPTR</name>
<dbReference type="FunCoup" id="A0A2K1XQB5">
    <property type="interactions" value="26"/>
</dbReference>